<evidence type="ECO:0000313" key="11">
    <source>
        <dbReference type="Proteomes" id="UP001205035"/>
    </source>
</evidence>
<dbReference type="Pfam" id="PF00072">
    <property type="entry name" value="Response_reg"/>
    <property type="match status" value="1"/>
</dbReference>
<dbReference type="Pfam" id="PF07494">
    <property type="entry name" value="Reg_prop"/>
    <property type="match status" value="4"/>
</dbReference>
<dbReference type="RefSeq" id="WP_256166051.1">
    <property type="nucleotide sequence ID" value="NZ_JANGBQ010000001.1"/>
</dbReference>
<gene>
    <name evidence="10" type="ORF">NE651_01075</name>
</gene>
<dbReference type="SMART" id="SM00448">
    <property type="entry name" value="REC"/>
    <property type="match status" value="1"/>
</dbReference>
<evidence type="ECO:0000256" key="6">
    <source>
        <dbReference type="PROSITE-ProRule" id="PRU00169"/>
    </source>
</evidence>
<dbReference type="InterPro" id="IPR036890">
    <property type="entry name" value="HATPase_C_sf"/>
</dbReference>
<evidence type="ECO:0000256" key="3">
    <source>
        <dbReference type="ARBA" id="ARBA00022553"/>
    </source>
</evidence>
<dbReference type="Gene3D" id="3.30.565.10">
    <property type="entry name" value="Histidine kinase-like ATPase, C-terminal domain"/>
    <property type="match status" value="1"/>
</dbReference>
<dbReference type="InterPro" id="IPR013783">
    <property type="entry name" value="Ig-like_fold"/>
</dbReference>
<feature type="domain" description="HTH araC/xylS-type" evidence="7">
    <location>
        <begin position="1245"/>
        <end position="1345"/>
    </location>
</feature>
<protein>
    <recommendedName>
        <fullName evidence="2">histidine kinase</fullName>
        <ecNumber evidence="2">2.7.13.3</ecNumber>
    </recommendedName>
</protein>
<dbReference type="SUPFAM" id="SSF101898">
    <property type="entry name" value="NHL repeat"/>
    <property type="match status" value="1"/>
</dbReference>
<keyword evidence="5" id="KW-0804">Transcription</keyword>
<feature type="modified residue" description="4-aspartylphosphate" evidence="6">
    <location>
        <position position="1146"/>
    </location>
</feature>
<reference evidence="10" key="1">
    <citation type="submission" date="2022-06" db="EMBL/GenBank/DDBJ databases">
        <title>Isolation of gut microbiota from human fecal samples.</title>
        <authorList>
            <person name="Pamer E.G."/>
            <person name="Barat B."/>
            <person name="Waligurski E."/>
            <person name="Medina S."/>
            <person name="Paddock L."/>
            <person name="Mostad J."/>
        </authorList>
    </citation>
    <scope>NUCLEOTIDE SEQUENCE</scope>
    <source>
        <strain evidence="10">DFI.6.22</strain>
    </source>
</reference>
<dbReference type="EMBL" id="JANGBQ010000001">
    <property type="protein sequence ID" value="MCQ5081485.1"/>
    <property type="molecule type" value="Genomic_DNA"/>
</dbReference>
<dbReference type="CDD" id="cd00156">
    <property type="entry name" value="REC"/>
    <property type="match status" value="1"/>
</dbReference>
<dbReference type="GO" id="GO:0003700">
    <property type="term" value="F:DNA-binding transcription factor activity"/>
    <property type="evidence" value="ECO:0007669"/>
    <property type="project" value="InterPro"/>
</dbReference>
<dbReference type="SUPFAM" id="SSF63829">
    <property type="entry name" value="Calcium-dependent phosphotriesterase"/>
    <property type="match status" value="2"/>
</dbReference>
<dbReference type="EC" id="2.7.13.3" evidence="2"/>
<accession>A0AAJ1FFD0</accession>
<evidence type="ECO:0000259" key="8">
    <source>
        <dbReference type="PROSITE" id="PS50109"/>
    </source>
</evidence>
<dbReference type="Gene3D" id="2.60.40.10">
    <property type="entry name" value="Immunoglobulins"/>
    <property type="match status" value="1"/>
</dbReference>
<dbReference type="InterPro" id="IPR009057">
    <property type="entry name" value="Homeodomain-like_sf"/>
</dbReference>
<dbReference type="SUPFAM" id="SSF46689">
    <property type="entry name" value="Homeodomain-like"/>
    <property type="match status" value="1"/>
</dbReference>
<dbReference type="PRINTS" id="PR00344">
    <property type="entry name" value="BCTRLSENSOR"/>
</dbReference>
<evidence type="ECO:0000256" key="1">
    <source>
        <dbReference type="ARBA" id="ARBA00000085"/>
    </source>
</evidence>
<dbReference type="InterPro" id="IPR003661">
    <property type="entry name" value="HisK_dim/P_dom"/>
</dbReference>
<dbReference type="SUPFAM" id="SSF47384">
    <property type="entry name" value="Homodimeric domain of signal transducing histidine kinase"/>
    <property type="match status" value="1"/>
</dbReference>
<dbReference type="SMART" id="SM00342">
    <property type="entry name" value="HTH_ARAC"/>
    <property type="match status" value="1"/>
</dbReference>
<dbReference type="InterPro" id="IPR005467">
    <property type="entry name" value="His_kinase_dom"/>
</dbReference>
<dbReference type="SMART" id="SM00388">
    <property type="entry name" value="HisKA"/>
    <property type="match status" value="1"/>
</dbReference>
<dbReference type="Pfam" id="PF12833">
    <property type="entry name" value="HTH_18"/>
    <property type="match status" value="1"/>
</dbReference>
<dbReference type="Gene3D" id="3.40.50.2300">
    <property type="match status" value="1"/>
</dbReference>
<dbReference type="PROSITE" id="PS01124">
    <property type="entry name" value="HTH_ARAC_FAMILY_2"/>
    <property type="match status" value="1"/>
</dbReference>
<dbReference type="CDD" id="cd00075">
    <property type="entry name" value="HATPase"/>
    <property type="match status" value="1"/>
</dbReference>
<dbReference type="InterPro" id="IPR004358">
    <property type="entry name" value="Sig_transdc_His_kin-like_C"/>
</dbReference>
<dbReference type="Proteomes" id="UP001205035">
    <property type="component" value="Unassembled WGS sequence"/>
</dbReference>
<dbReference type="PROSITE" id="PS50110">
    <property type="entry name" value="RESPONSE_REGULATORY"/>
    <property type="match status" value="1"/>
</dbReference>
<dbReference type="InterPro" id="IPR011110">
    <property type="entry name" value="Reg_prop"/>
</dbReference>
<comment type="catalytic activity">
    <reaction evidence="1">
        <text>ATP + protein L-histidine = ADP + protein N-phospho-L-histidine.</text>
        <dbReference type="EC" id="2.7.13.3"/>
    </reaction>
</comment>
<feature type="domain" description="Histidine kinase" evidence="8">
    <location>
        <begin position="843"/>
        <end position="1065"/>
    </location>
</feature>
<dbReference type="GO" id="GO:0000155">
    <property type="term" value="F:phosphorelay sensor kinase activity"/>
    <property type="evidence" value="ECO:0007669"/>
    <property type="project" value="InterPro"/>
</dbReference>
<dbReference type="CDD" id="cd00082">
    <property type="entry name" value="HisKA"/>
    <property type="match status" value="1"/>
</dbReference>
<dbReference type="InterPro" id="IPR001789">
    <property type="entry name" value="Sig_transdc_resp-reg_receiver"/>
</dbReference>
<keyword evidence="3 6" id="KW-0597">Phosphoprotein</keyword>
<dbReference type="InterPro" id="IPR011006">
    <property type="entry name" value="CheY-like_superfamily"/>
</dbReference>
<evidence type="ECO:0000259" key="7">
    <source>
        <dbReference type="PROSITE" id="PS01124"/>
    </source>
</evidence>
<sequence length="1349" mass="148706">MELRVKCAVCAVAMCLVLRAGSGMEHKFRYYTDNSGLSSNTIQCLYQDDKGYVWVGTADGLDRFNSYDFTNYRSDYRRRNTLENNCIYSLCGEGFPNGDRIWVGTSDGVYIFDSKDESFVHLPILGSDGRERRNLLVYSLAADVAGNMWIGTLGDGLYRYSLKSGTFEHYNAAKYPEAFSSDVIVKILLDHDNNIWVASGGGSLLSRYNPENNRFSTFRVEDTLTREPISRISTMCQDSFGDIWIAGYACELYKFELSRLTFTCNRPEDGEAYGRVRSMIEYTPGIIMLGTDHGLVNFNTKNRSFEHVDNGTTNRNGRLNDKFIHSILKDRDGGVWIGTYFGGINYLSPLSSLFTLIEAGEGCGHIISKFCEDPEGNIWIGSDDGGLSLYNPRTGSYTPVAVDPRDRALNIHALTIDGGWLWVGTYGDGLYRIDLRTRQMKHFTQAGTGLDNLDVYSVFRDSRGQLWIGTKMGICRYDDVSQTITCAFGLGHNSDVVDICEDARGHLWFASLGKGLIRYGFDDGRFALCSHDSGGGLSDFVSCLAVEGDNLWIGTHGCGLCRYDIAADTLSREFDMLSYGNCAVFQIVQNGGELWLTTNRGLLKYSPGNGPQSIYKFTSDDGLLANIFNANSGIKSSTGHIYIGCNNGINKFYPYDFTRRENSAKLSVVFPDFKLFNRSVPVDGRLLSNTIDCQRSVRLRGRKMSFSLDFIALNFSSPLRTVYRYRLENFDDKWITTGLDEGAGVQHVSYTNLPPNRYRFVVSASTGGEQFGEEAVVEILVLPPWWMARAMVVAYGVLALLAVAGGGLWLRRRIGRAHREQIASITRKNKLDLLEAKVSLFTEVANEIRTPVALIAAPVEEIAKRAGDLPGLRDDVDIIRKNCERLRTLVDQILNLKSAEEGEHAASRAPERVDVREVLRTVVAAVGDAVPRRGIAVHLGLPGEALTAEMCCDHFSKIVGQILGNAYQFAESRIDITLEGPGGEVPGDVFRVRVRDDGAGIDRAEKARIFEPFYTSDKCVSGSGLGLGLGLAVAKSLATRMGAVLGVESAVGQWTEFTVTVPLGAPRPVPGADGDSGVPAGQPAVAAVQPEVQKRLPDILLAEDNADFADFFVRHLSGSYTIHCVADGREALDLLRSRGIAAVVSDVAMKGMDGVALCAAIRNDPALDHLPVVLVSVDSSSAAKVRALEAGADAYLEKPLSVDYLDRQIRALIDIRGRLRLKFSKMPYLVMDGDAASPSGNRFMAQVNQYVMDNISNSNLSVEDIAAAVNVSRTLFFSRIKSLTGTTPNEFLRSTRLRVAADLLSKPNDLRVTEICYMVGFTSTSYFAKCFHAQFGMLPTEFMEKYRRE</sequence>
<evidence type="ECO:0000313" key="10">
    <source>
        <dbReference type="EMBL" id="MCQ5081485.1"/>
    </source>
</evidence>
<evidence type="ECO:0000259" key="9">
    <source>
        <dbReference type="PROSITE" id="PS50110"/>
    </source>
</evidence>
<dbReference type="InterPro" id="IPR003594">
    <property type="entry name" value="HATPase_dom"/>
</dbReference>
<dbReference type="InterPro" id="IPR018060">
    <property type="entry name" value="HTH_AraC"/>
</dbReference>
<keyword evidence="4" id="KW-0805">Transcription regulation</keyword>
<evidence type="ECO:0000256" key="5">
    <source>
        <dbReference type="ARBA" id="ARBA00023163"/>
    </source>
</evidence>
<dbReference type="Pfam" id="PF02518">
    <property type="entry name" value="HATPase_c"/>
    <property type="match status" value="1"/>
</dbReference>
<dbReference type="InterPro" id="IPR015943">
    <property type="entry name" value="WD40/YVTN_repeat-like_dom_sf"/>
</dbReference>
<dbReference type="PROSITE" id="PS50109">
    <property type="entry name" value="HIS_KIN"/>
    <property type="match status" value="1"/>
</dbReference>
<dbReference type="GO" id="GO:0043565">
    <property type="term" value="F:sequence-specific DNA binding"/>
    <property type="evidence" value="ECO:0007669"/>
    <property type="project" value="InterPro"/>
</dbReference>
<name>A0AAJ1FFD0_9BACT</name>
<dbReference type="Gene3D" id="1.10.287.130">
    <property type="match status" value="1"/>
</dbReference>
<dbReference type="PANTHER" id="PTHR43547:SF2">
    <property type="entry name" value="HYBRID SIGNAL TRANSDUCTION HISTIDINE KINASE C"/>
    <property type="match status" value="1"/>
</dbReference>
<dbReference type="SUPFAM" id="SSF52172">
    <property type="entry name" value="CheY-like"/>
    <property type="match status" value="1"/>
</dbReference>
<dbReference type="SUPFAM" id="SSF55874">
    <property type="entry name" value="ATPase domain of HSP90 chaperone/DNA topoisomerase II/histidine kinase"/>
    <property type="match status" value="1"/>
</dbReference>
<dbReference type="InterPro" id="IPR011123">
    <property type="entry name" value="Y_Y_Y"/>
</dbReference>
<dbReference type="Pfam" id="PF07495">
    <property type="entry name" value="Y_Y_Y"/>
    <property type="match status" value="1"/>
</dbReference>
<feature type="domain" description="Response regulatory" evidence="9">
    <location>
        <begin position="1098"/>
        <end position="1213"/>
    </location>
</feature>
<evidence type="ECO:0000256" key="4">
    <source>
        <dbReference type="ARBA" id="ARBA00023015"/>
    </source>
</evidence>
<organism evidence="10 11">
    <name type="scientific">Alistipes onderdonkii</name>
    <dbReference type="NCBI Taxonomy" id="328813"/>
    <lineage>
        <taxon>Bacteria</taxon>
        <taxon>Pseudomonadati</taxon>
        <taxon>Bacteroidota</taxon>
        <taxon>Bacteroidia</taxon>
        <taxon>Bacteroidales</taxon>
        <taxon>Rikenellaceae</taxon>
        <taxon>Alistipes</taxon>
    </lineage>
</organism>
<evidence type="ECO:0000256" key="2">
    <source>
        <dbReference type="ARBA" id="ARBA00012438"/>
    </source>
</evidence>
<dbReference type="Gene3D" id="2.130.10.10">
    <property type="entry name" value="YVTN repeat-like/Quinoprotein amine dehydrogenase"/>
    <property type="match status" value="2"/>
</dbReference>
<dbReference type="Pfam" id="PF00512">
    <property type="entry name" value="HisKA"/>
    <property type="match status" value="1"/>
</dbReference>
<dbReference type="Gene3D" id="1.10.10.60">
    <property type="entry name" value="Homeodomain-like"/>
    <property type="match status" value="1"/>
</dbReference>
<dbReference type="SMART" id="SM00387">
    <property type="entry name" value="HATPase_c"/>
    <property type="match status" value="1"/>
</dbReference>
<dbReference type="PANTHER" id="PTHR43547">
    <property type="entry name" value="TWO-COMPONENT HISTIDINE KINASE"/>
    <property type="match status" value="1"/>
</dbReference>
<comment type="caution">
    <text evidence="10">The sequence shown here is derived from an EMBL/GenBank/DDBJ whole genome shotgun (WGS) entry which is preliminary data.</text>
</comment>
<proteinExistence type="predicted"/>
<dbReference type="InterPro" id="IPR036097">
    <property type="entry name" value="HisK_dim/P_sf"/>
</dbReference>